<feature type="signal peptide" evidence="2">
    <location>
        <begin position="1"/>
        <end position="23"/>
    </location>
</feature>
<evidence type="ECO:0000313" key="4">
    <source>
        <dbReference type="Proteomes" id="UP000325372"/>
    </source>
</evidence>
<evidence type="ECO:0000256" key="1">
    <source>
        <dbReference type="SAM" id="Phobius"/>
    </source>
</evidence>
<protein>
    <submittedName>
        <fullName evidence="3">Protein BatD</fullName>
    </submittedName>
</protein>
<dbReference type="RefSeq" id="WP_150863090.1">
    <property type="nucleotide sequence ID" value="NZ_VYXP01000002.1"/>
</dbReference>
<keyword evidence="1" id="KW-0472">Membrane</keyword>
<sequence length="353" mass="37759">MMSRCIAALALIAMVLSASPAQGQDALVRTQLKSEGPFWVGERITVVVELLVPGYFASASAFDLPDPSGVLLMPPQTHPLVSSEAIDGNSYTVQRHELPAWAIRNDASGVPAFTVRVSFKRNPLDKDGEPATLTTQALPISVRIPPGAEGLGTVISARGLDISDTWDPQPGADPVKAGDALKRTVTFSAADVPGMLFPQLPTQAIDGIGIYPKHQVRDQAERGVMRGESVDQVTYVFERPGQFVIPAAQLTWFDLDSNTLKTHTFEAQAVSVIANPALAPTSPGANAGETSIVSTWVSLPRAVQVFLVLVSLLALGLIAILLSPNARVGLTRWSQPLRPVHLSPLNPVTHRRR</sequence>
<gene>
    <name evidence="3" type="ORF">F3N42_04055</name>
</gene>
<evidence type="ECO:0000313" key="3">
    <source>
        <dbReference type="EMBL" id="KAA9133529.1"/>
    </source>
</evidence>
<keyword evidence="4" id="KW-1185">Reference proteome</keyword>
<comment type="caution">
    <text evidence="3">The sequence shown here is derived from an EMBL/GenBank/DDBJ whole genome shotgun (WGS) entry which is preliminary data.</text>
</comment>
<organism evidence="3 4">
    <name type="scientific">Marinihelvus fidelis</name>
    <dbReference type="NCBI Taxonomy" id="2613842"/>
    <lineage>
        <taxon>Bacteria</taxon>
        <taxon>Pseudomonadati</taxon>
        <taxon>Pseudomonadota</taxon>
        <taxon>Gammaproteobacteria</taxon>
        <taxon>Chromatiales</taxon>
        <taxon>Wenzhouxiangellaceae</taxon>
        <taxon>Marinihelvus</taxon>
    </lineage>
</organism>
<dbReference type="PANTHER" id="PTHR40940:SF1">
    <property type="entry name" value="PROTEIN BATD"/>
    <property type="match status" value="1"/>
</dbReference>
<feature type="chain" id="PRO_5024425448" evidence="2">
    <location>
        <begin position="24"/>
        <end position="353"/>
    </location>
</feature>
<feature type="transmembrane region" description="Helical" evidence="1">
    <location>
        <begin position="302"/>
        <end position="322"/>
    </location>
</feature>
<accession>A0A5N0TJM4</accession>
<keyword evidence="2" id="KW-0732">Signal</keyword>
<dbReference type="Proteomes" id="UP000325372">
    <property type="component" value="Unassembled WGS sequence"/>
</dbReference>
<name>A0A5N0TJM4_9GAMM</name>
<proteinExistence type="predicted"/>
<keyword evidence="1" id="KW-0812">Transmembrane</keyword>
<keyword evidence="1" id="KW-1133">Transmembrane helix</keyword>
<dbReference type="PANTHER" id="PTHR40940">
    <property type="entry name" value="PROTEIN BATD-RELATED"/>
    <property type="match status" value="1"/>
</dbReference>
<dbReference type="AlphaFoldDB" id="A0A5N0TJM4"/>
<evidence type="ECO:0000256" key="2">
    <source>
        <dbReference type="SAM" id="SignalP"/>
    </source>
</evidence>
<reference evidence="3 4" key="1">
    <citation type="submission" date="2019-09" db="EMBL/GenBank/DDBJ databases">
        <title>Wenzhouxiangella sp. Genome sequencing and assembly.</title>
        <authorList>
            <person name="Zhang R."/>
        </authorList>
    </citation>
    <scope>NUCLEOTIDE SEQUENCE [LARGE SCALE GENOMIC DNA]</scope>
    <source>
        <strain evidence="3 4">W260</strain>
    </source>
</reference>
<dbReference type="InterPro" id="IPR025738">
    <property type="entry name" value="BatD"/>
</dbReference>
<dbReference type="EMBL" id="VYXP01000002">
    <property type="protein sequence ID" value="KAA9133529.1"/>
    <property type="molecule type" value="Genomic_DNA"/>
</dbReference>